<dbReference type="Pfam" id="PF00144">
    <property type="entry name" value="Beta-lactamase"/>
    <property type="match status" value="1"/>
</dbReference>
<protein>
    <submittedName>
        <fullName evidence="3">Serine hydrolase</fullName>
        <ecNumber evidence="3">3.-.-.-</ecNumber>
    </submittedName>
</protein>
<comment type="caution">
    <text evidence="3">The sequence shown here is derived from an EMBL/GenBank/DDBJ whole genome shotgun (WGS) entry which is preliminary data.</text>
</comment>
<sequence>MKRLARLIIPMLTLLAPALGAAQLRDSSPAEQALDAEAFQGMDQAISERLPDVQAAVVLLRGRVVYAYHRDGQPDTLHDAQSVAKSALSALVGIALAEGRLASLDQPVLALMPEWTPLNADPRAAAITLRHLLTMTAGFAIDDPTGTAAPGRPQDAWARPLGSAPGQRFAYDNALVPVLAALLEKATGMPLADYARRELVAPLAMQEPSYRRGLHLRTEDMARLGQLFLQKGAWNGRALVPESYVMAATQPQTAGGPPASMPYGYLWWVLPTEAPRRTFMASGYGGQTIWVHPPLDLVIATSATASVESQRRGQAVQLLRTRLFAAAQKRYATVER</sequence>
<dbReference type="GO" id="GO:0016787">
    <property type="term" value="F:hydrolase activity"/>
    <property type="evidence" value="ECO:0007669"/>
    <property type="project" value="UniProtKB-KW"/>
</dbReference>
<reference evidence="3" key="1">
    <citation type="submission" date="2023-06" db="EMBL/GenBank/DDBJ databases">
        <authorList>
            <person name="Jiang Y."/>
            <person name="Liu Q."/>
        </authorList>
    </citation>
    <scope>NUCLEOTIDE SEQUENCE</scope>
    <source>
        <strain evidence="3">CGMCC 1.12090</strain>
    </source>
</reference>
<organism evidence="3 4">
    <name type="scientific">Variovorax ginsengisoli</name>
    <dbReference type="NCBI Taxonomy" id="363844"/>
    <lineage>
        <taxon>Bacteria</taxon>
        <taxon>Pseudomonadati</taxon>
        <taxon>Pseudomonadota</taxon>
        <taxon>Betaproteobacteria</taxon>
        <taxon>Burkholderiales</taxon>
        <taxon>Comamonadaceae</taxon>
        <taxon>Variovorax</taxon>
    </lineage>
</organism>
<dbReference type="PANTHER" id="PTHR43283:SF7">
    <property type="entry name" value="BETA-LACTAMASE-RELATED DOMAIN-CONTAINING PROTEIN"/>
    <property type="match status" value="1"/>
</dbReference>
<dbReference type="RefSeq" id="WP_301812867.1">
    <property type="nucleotide sequence ID" value="NZ_JAUJZH010000018.1"/>
</dbReference>
<accession>A0ABT8S9N7</accession>
<feature type="signal peptide" evidence="1">
    <location>
        <begin position="1"/>
        <end position="21"/>
    </location>
</feature>
<gene>
    <name evidence="3" type="ORF">Q2T77_22950</name>
</gene>
<feature type="chain" id="PRO_5046116384" evidence="1">
    <location>
        <begin position="22"/>
        <end position="336"/>
    </location>
</feature>
<dbReference type="EC" id="3.-.-.-" evidence="3"/>
<dbReference type="InterPro" id="IPR050789">
    <property type="entry name" value="Diverse_Enzym_Activities"/>
</dbReference>
<evidence type="ECO:0000313" key="3">
    <source>
        <dbReference type="EMBL" id="MDO1535158.1"/>
    </source>
</evidence>
<dbReference type="InterPro" id="IPR001466">
    <property type="entry name" value="Beta-lactam-related"/>
</dbReference>
<feature type="domain" description="Beta-lactamase-related" evidence="2">
    <location>
        <begin position="48"/>
        <end position="211"/>
    </location>
</feature>
<evidence type="ECO:0000313" key="4">
    <source>
        <dbReference type="Proteomes" id="UP001169027"/>
    </source>
</evidence>
<dbReference type="PANTHER" id="PTHR43283">
    <property type="entry name" value="BETA-LACTAMASE-RELATED"/>
    <property type="match status" value="1"/>
</dbReference>
<evidence type="ECO:0000259" key="2">
    <source>
        <dbReference type="Pfam" id="PF00144"/>
    </source>
</evidence>
<dbReference type="SUPFAM" id="SSF56601">
    <property type="entry name" value="beta-lactamase/transpeptidase-like"/>
    <property type="match status" value="1"/>
</dbReference>
<dbReference type="Proteomes" id="UP001169027">
    <property type="component" value="Unassembled WGS sequence"/>
</dbReference>
<evidence type="ECO:0000256" key="1">
    <source>
        <dbReference type="SAM" id="SignalP"/>
    </source>
</evidence>
<keyword evidence="3" id="KW-0378">Hydrolase</keyword>
<dbReference type="InterPro" id="IPR012338">
    <property type="entry name" value="Beta-lactam/transpept-like"/>
</dbReference>
<name>A0ABT8S9N7_9BURK</name>
<proteinExistence type="predicted"/>
<keyword evidence="1" id="KW-0732">Signal</keyword>
<dbReference type="EMBL" id="JAUKVY010000018">
    <property type="protein sequence ID" value="MDO1535158.1"/>
    <property type="molecule type" value="Genomic_DNA"/>
</dbReference>
<keyword evidence="4" id="KW-1185">Reference proteome</keyword>
<dbReference type="Gene3D" id="3.40.710.10">
    <property type="entry name" value="DD-peptidase/beta-lactamase superfamily"/>
    <property type="match status" value="1"/>
</dbReference>